<dbReference type="PROSITE" id="PS51819">
    <property type="entry name" value="VOC"/>
    <property type="match status" value="2"/>
</dbReference>
<dbReference type="PANTHER" id="PTHR43279">
    <property type="entry name" value="CATECHOL-2,3-DIOXYGENASE"/>
    <property type="match status" value="1"/>
</dbReference>
<keyword evidence="2" id="KW-0560">Oxidoreductase</keyword>
<dbReference type="PANTHER" id="PTHR43279:SF1">
    <property type="entry name" value="CATECHOL-2,3-DIOXYGENASE"/>
    <property type="match status" value="1"/>
</dbReference>
<dbReference type="EMBL" id="PVZG01000002">
    <property type="protein sequence ID" value="PRY31794.1"/>
    <property type="molecule type" value="Genomic_DNA"/>
</dbReference>
<dbReference type="InterPro" id="IPR004360">
    <property type="entry name" value="Glyas_Fos-R_dOase_dom"/>
</dbReference>
<evidence type="ECO:0000259" key="1">
    <source>
        <dbReference type="PROSITE" id="PS51819"/>
    </source>
</evidence>
<reference evidence="2 3" key="1">
    <citation type="submission" date="2018-03" db="EMBL/GenBank/DDBJ databases">
        <title>Genomic Encyclopedia of Archaeal and Bacterial Type Strains, Phase II (KMG-II): from individual species to whole genera.</title>
        <authorList>
            <person name="Goeker M."/>
        </authorList>
    </citation>
    <scope>NUCLEOTIDE SEQUENCE [LARGE SCALE GENOMIC DNA]</scope>
    <source>
        <strain evidence="2 3">DSM 45348</strain>
    </source>
</reference>
<dbReference type="Proteomes" id="UP000239209">
    <property type="component" value="Unassembled WGS sequence"/>
</dbReference>
<dbReference type="InterPro" id="IPR029068">
    <property type="entry name" value="Glyas_Bleomycin-R_OHBP_Dase"/>
</dbReference>
<dbReference type="AlphaFoldDB" id="A0A2T0SEF6"/>
<name>A0A2T0SEF6_9ACTN</name>
<feature type="domain" description="VOC" evidence="1">
    <location>
        <begin position="6"/>
        <end position="120"/>
    </location>
</feature>
<dbReference type="OrthoDB" id="9792626at2"/>
<comment type="caution">
    <text evidence="2">The sequence shown here is derived from an EMBL/GenBank/DDBJ whole genome shotgun (WGS) entry which is preliminary data.</text>
</comment>
<dbReference type="GO" id="GO:0051213">
    <property type="term" value="F:dioxygenase activity"/>
    <property type="evidence" value="ECO:0007669"/>
    <property type="project" value="UniProtKB-KW"/>
</dbReference>
<accession>A0A2T0SEF6</accession>
<feature type="domain" description="VOC" evidence="1">
    <location>
        <begin position="163"/>
        <end position="281"/>
    </location>
</feature>
<organism evidence="2 3">
    <name type="scientific">Pseudosporangium ferrugineum</name>
    <dbReference type="NCBI Taxonomy" id="439699"/>
    <lineage>
        <taxon>Bacteria</taxon>
        <taxon>Bacillati</taxon>
        <taxon>Actinomycetota</taxon>
        <taxon>Actinomycetes</taxon>
        <taxon>Micromonosporales</taxon>
        <taxon>Micromonosporaceae</taxon>
        <taxon>Pseudosporangium</taxon>
    </lineage>
</organism>
<evidence type="ECO:0000313" key="3">
    <source>
        <dbReference type="Proteomes" id="UP000239209"/>
    </source>
</evidence>
<sequence>MDKNLTLGPVELTVADLARSVAYYTEAIGMRLLESDTGRVTVGVPGRPLAVLRENPGAAPAPPSGPGLSHFAPALPARADLARFVRHYARWGDPRLIDHTVAQSAYVEDPDGHTVELTCHRPREEWRWQDGRPAAVADPLSEDLLLGEEGADEPYRGLPDGTTMGHVQLKATDAGLTATRSFYCDVLGFRVVATLGGSFLGVGAGEDDRAQLVFTNRFGPGNPRPVAGETAGLIAAGLVFSGTAETGALLGRLSAAHHPYRIEAGVLSVRDPSGNLLRFAA</sequence>
<gene>
    <name evidence="2" type="ORF">CLV70_1025</name>
</gene>
<dbReference type="Gene3D" id="3.10.180.10">
    <property type="entry name" value="2,3-Dihydroxybiphenyl 1,2-Dioxygenase, domain 1"/>
    <property type="match status" value="2"/>
</dbReference>
<protein>
    <submittedName>
        <fullName evidence="2">Catechol 2,3-dioxygenase</fullName>
    </submittedName>
</protein>
<keyword evidence="2" id="KW-0223">Dioxygenase</keyword>
<evidence type="ECO:0000313" key="2">
    <source>
        <dbReference type="EMBL" id="PRY31794.1"/>
    </source>
</evidence>
<proteinExistence type="predicted"/>
<dbReference type="RefSeq" id="WP_106125050.1">
    <property type="nucleotide sequence ID" value="NZ_PVZG01000002.1"/>
</dbReference>
<dbReference type="InterPro" id="IPR037523">
    <property type="entry name" value="VOC_core"/>
</dbReference>
<dbReference type="SUPFAM" id="SSF54593">
    <property type="entry name" value="Glyoxalase/Bleomycin resistance protein/Dihydroxybiphenyl dioxygenase"/>
    <property type="match status" value="2"/>
</dbReference>
<keyword evidence="3" id="KW-1185">Reference proteome</keyword>
<dbReference type="Pfam" id="PF00903">
    <property type="entry name" value="Glyoxalase"/>
    <property type="match status" value="1"/>
</dbReference>